<dbReference type="Pfam" id="PF00106">
    <property type="entry name" value="adh_short"/>
    <property type="match status" value="1"/>
</dbReference>
<evidence type="ECO:0000313" key="4">
    <source>
        <dbReference type="EMBL" id="PSN75510.1"/>
    </source>
</evidence>
<dbReference type="Proteomes" id="UP000240883">
    <property type="component" value="Unassembled WGS sequence"/>
</dbReference>
<dbReference type="EMBL" id="KZ678128">
    <property type="protein sequence ID" value="PSN75510.1"/>
    <property type="molecule type" value="Genomic_DNA"/>
</dbReference>
<dbReference type="AlphaFoldDB" id="A0A2T2PCY2"/>
<dbReference type="PRINTS" id="PR00081">
    <property type="entry name" value="GDHRDH"/>
</dbReference>
<feature type="compositionally biased region" description="Polar residues" evidence="3">
    <location>
        <begin position="1"/>
        <end position="10"/>
    </location>
</feature>
<evidence type="ECO:0000313" key="5">
    <source>
        <dbReference type="Proteomes" id="UP000240883"/>
    </source>
</evidence>
<feature type="region of interest" description="Disordered" evidence="3">
    <location>
        <begin position="1"/>
        <end position="21"/>
    </location>
</feature>
<organism evidence="4 5">
    <name type="scientific">Corynespora cassiicola Philippines</name>
    <dbReference type="NCBI Taxonomy" id="1448308"/>
    <lineage>
        <taxon>Eukaryota</taxon>
        <taxon>Fungi</taxon>
        <taxon>Dikarya</taxon>
        <taxon>Ascomycota</taxon>
        <taxon>Pezizomycotina</taxon>
        <taxon>Dothideomycetes</taxon>
        <taxon>Pleosporomycetidae</taxon>
        <taxon>Pleosporales</taxon>
        <taxon>Corynesporascaceae</taxon>
        <taxon>Corynespora</taxon>
    </lineage>
</organism>
<dbReference type="InterPro" id="IPR002347">
    <property type="entry name" value="SDR_fam"/>
</dbReference>
<evidence type="ECO:0000256" key="2">
    <source>
        <dbReference type="ARBA" id="ARBA00023002"/>
    </source>
</evidence>
<dbReference type="STRING" id="1448308.A0A2T2PCY2"/>
<keyword evidence="5" id="KW-1185">Reference proteome</keyword>
<gene>
    <name evidence="4" type="ORF">BS50DRAFT_644405</name>
</gene>
<dbReference type="PANTHER" id="PTHR24320:SF272">
    <property type="entry name" value="NAD(P)-BINDING ROSSMANN-FOLD SUPERFAMILY PROTEIN"/>
    <property type="match status" value="1"/>
</dbReference>
<accession>A0A2T2PCY2</accession>
<sequence length="335" mass="36397">MTSEYQSVHQNPKGMGDQRPTASQIISDNQLQGKWSGKTVLITGCSSGIGVETARAILQTGATLYLTARDLEKAKSALGDIHENDRVNLLELDLASLASVRKCADDFLASSSNLNVLITNAGVMATPEGRTVDGHETQLGTNHLAHFLLTNYLLPTMLSSSSADFQSRIVILASSAHRHGGINFSNINFEGEYNSWMAYAQSKTANVYHATELERRYGDKGVHAWAVHPGIVATSLTKNMDKETLEQWGQDPEVGNALKNPEQGAATSVWAAAAKALEGRGGLYLENCQISEPARPHTGLKEYVPGYVAHTYDEEKAGLLWEKSVELLKPFLTKV</sequence>
<keyword evidence="2" id="KW-0560">Oxidoreductase</keyword>
<name>A0A2T2PCY2_CORCC</name>
<dbReference type="PANTHER" id="PTHR24320">
    <property type="entry name" value="RETINOL DEHYDROGENASE"/>
    <property type="match status" value="1"/>
</dbReference>
<dbReference type="OrthoDB" id="191139at2759"/>
<proteinExistence type="inferred from homology"/>
<protein>
    <submittedName>
        <fullName evidence="4">NAD(P)-binding protein</fullName>
    </submittedName>
</protein>
<evidence type="ECO:0000256" key="1">
    <source>
        <dbReference type="ARBA" id="ARBA00006484"/>
    </source>
</evidence>
<comment type="similarity">
    <text evidence="1">Belongs to the short-chain dehydrogenases/reductases (SDR) family.</text>
</comment>
<dbReference type="Gene3D" id="3.40.50.720">
    <property type="entry name" value="NAD(P)-binding Rossmann-like Domain"/>
    <property type="match status" value="1"/>
</dbReference>
<reference evidence="4 5" key="1">
    <citation type="journal article" date="2018" name="Front. Microbiol.">
        <title>Genome-Wide Analysis of Corynespora cassiicola Leaf Fall Disease Putative Effectors.</title>
        <authorList>
            <person name="Lopez D."/>
            <person name="Ribeiro S."/>
            <person name="Label P."/>
            <person name="Fumanal B."/>
            <person name="Venisse J.S."/>
            <person name="Kohler A."/>
            <person name="de Oliveira R.R."/>
            <person name="Labutti K."/>
            <person name="Lipzen A."/>
            <person name="Lail K."/>
            <person name="Bauer D."/>
            <person name="Ohm R.A."/>
            <person name="Barry K.W."/>
            <person name="Spatafora J."/>
            <person name="Grigoriev I.V."/>
            <person name="Martin F.M."/>
            <person name="Pujade-Renaud V."/>
        </authorList>
    </citation>
    <scope>NUCLEOTIDE SEQUENCE [LARGE SCALE GENOMIC DNA]</scope>
    <source>
        <strain evidence="4 5">Philippines</strain>
    </source>
</reference>
<dbReference type="SUPFAM" id="SSF51735">
    <property type="entry name" value="NAD(P)-binding Rossmann-fold domains"/>
    <property type="match status" value="1"/>
</dbReference>
<dbReference type="GO" id="GO:0016491">
    <property type="term" value="F:oxidoreductase activity"/>
    <property type="evidence" value="ECO:0007669"/>
    <property type="project" value="UniProtKB-KW"/>
</dbReference>
<evidence type="ECO:0000256" key="3">
    <source>
        <dbReference type="SAM" id="MobiDB-lite"/>
    </source>
</evidence>
<dbReference type="InterPro" id="IPR036291">
    <property type="entry name" value="NAD(P)-bd_dom_sf"/>
</dbReference>